<accession>A0ABW5T0I8</accession>
<evidence type="ECO:0000313" key="3">
    <source>
        <dbReference type="EMBL" id="MFD2705489.1"/>
    </source>
</evidence>
<comment type="caution">
    <text evidence="3">The sequence shown here is derived from an EMBL/GenBank/DDBJ whole genome shotgun (WGS) entry which is preliminary data.</text>
</comment>
<dbReference type="PANTHER" id="PTHR36432:SF4">
    <property type="entry name" value="TRANSITION STATE REGULATOR ABH-RELATED"/>
    <property type="match status" value="1"/>
</dbReference>
<dbReference type="SUPFAM" id="SSF89447">
    <property type="entry name" value="AbrB/MazE/MraZ-like"/>
    <property type="match status" value="1"/>
</dbReference>
<feature type="domain" description="SpoVT-AbrB" evidence="2">
    <location>
        <begin position="5"/>
        <end position="51"/>
    </location>
</feature>
<protein>
    <submittedName>
        <fullName evidence="3">AbrB/MazE/SpoVT family DNA-binding domain-containing protein</fullName>
    </submittedName>
</protein>
<dbReference type="NCBIfam" id="TIGR01439">
    <property type="entry name" value="lp_hng_hel_AbrB"/>
    <property type="match status" value="1"/>
</dbReference>
<dbReference type="InterPro" id="IPR007159">
    <property type="entry name" value="SpoVT-AbrB_dom"/>
</dbReference>
<dbReference type="Pfam" id="PF04014">
    <property type="entry name" value="MazE_antitoxin"/>
    <property type="match status" value="1"/>
</dbReference>
<keyword evidence="4" id="KW-1185">Reference proteome</keyword>
<dbReference type="GO" id="GO:0003677">
    <property type="term" value="F:DNA binding"/>
    <property type="evidence" value="ECO:0007669"/>
    <property type="project" value="UniProtKB-KW"/>
</dbReference>
<dbReference type="SMART" id="SM00966">
    <property type="entry name" value="SpoVT_AbrB"/>
    <property type="match status" value="1"/>
</dbReference>
<dbReference type="PROSITE" id="PS51740">
    <property type="entry name" value="SPOVT_ABRB"/>
    <property type="match status" value="1"/>
</dbReference>
<dbReference type="InterPro" id="IPR052731">
    <property type="entry name" value="B_subtilis_Trans_State_Reg"/>
</dbReference>
<gene>
    <name evidence="3" type="ORF">ACFSUB_08415</name>
</gene>
<dbReference type="Proteomes" id="UP001597520">
    <property type="component" value="Unassembled WGS sequence"/>
</dbReference>
<proteinExistence type="predicted"/>
<organism evidence="3 4">
    <name type="scientific">Salibacterium lacus</name>
    <dbReference type="NCBI Taxonomy" id="1898109"/>
    <lineage>
        <taxon>Bacteria</taxon>
        <taxon>Bacillati</taxon>
        <taxon>Bacillota</taxon>
        <taxon>Bacilli</taxon>
        <taxon>Bacillales</taxon>
        <taxon>Bacillaceae</taxon>
    </lineage>
</organism>
<sequence length="89" mass="10287">MKAIGIVRKIDELGRVVIPKEVRREQGWDSGQPLEMFMDDDNQLVMRAYETDEDKKQLVEDLESMTVNGDHEENEILERAIRAIQKGGE</sequence>
<keyword evidence="1 3" id="KW-0238">DNA-binding</keyword>
<evidence type="ECO:0000259" key="2">
    <source>
        <dbReference type="PROSITE" id="PS51740"/>
    </source>
</evidence>
<evidence type="ECO:0000256" key="1">
    <source>
        <dbReference type="PROSITE-ProRule" id="PRU01076"/>
    </source>
</evidence>
<dbReference type="RefSeq" id="WP_380712730.1">
    <property type="nucleotide sequence ID" value="NZ_JBHUML010000002.1"/>
</dbReference>
<dbReference type="EMBL" id="JBHUML010000002">
    <property type="protein sequence ID" value="MFD2705489.1"/>
    <property type="molecule type" value="Genomic_DNA"/>
</dbReference>
<evidence type="ECO:0000313" key="4">
    <source>
        <dbReference type="Proteomes" id="UP001597520"/>
    </source>
</evidence>
<dbReference type="InterPro" id="IPR037914">
    <property type="entry name" value="SpoVT-AbrB_sf"/>
</dbReference>
<dbReference type="Gene3D" id="2.10.260.10">
    <property type="match status" value="1"/>
</dbReference>
<reference evidence="4" key="1">
    <citation type="journal article" date="2019" name="Int. J. Syst. Evol. Microbiol.">
        <title>The Global Catalogue of Microorganisms (GCM) 10K type strain sequencing project: providing services to taxonomists for standard genome sequencing and annotation.</title>
        <authorList>
            <consortium name="The Broad Institute Genomics Platform"/>
            <consortium name="The Broad Institute Genome Sequencing Center for Infectious Disease"/>
            <person name="Wu L."/>
            <person name="Ma J."/>
        </authorList>
    </citation>
    <scope>NUCLEOTIDE SEQUENCE [LARGE SCALE GENOMIC DNA]</scope>
    <source>
        <strain evidence="4">KCTC 33792</strain>
    </source>
</reference>
<dbReference type="PANTHER" id="PTHR36432">
    <property type="match status" value="1"/>
</dbReference>
<name>A0ABW5T0I8_9BACI</name>